<evidence type="ECO:0000313" key="1">
    <source>
        <dbReference type="EMBL" id="RNA00470.1"/>
    </source>
</evidence>
<evidence type="ECO:0000313" key="2">
    <source>
        <dbReference type="Proteomes" id="UP000276133"/>
    </source>
</evidence>
<comment type="caution">
    <text evidence="1">The sequence shown here is derived from an EMBL/GenBank/DDBJ whole genome shotgun (WGS) entry which is preliminary data.</text>
</comment>
<sequence length="72" mass="8157">ESSECLRKKFSNRSNQLEDALAEEEEMICLSVNKLDFDVNSGVSLFASIHVTIKNVRLLCLIINLISILFKN</sequence>
<proteinExistence type="predicted"/>
<keyword evidence="2" id="KW-1185">Reference proteome</keyword>
<name>A0A3M7PN37_BRAPC</name>
<organism evidence="1 2">
    <name type="scientific">Brachionus plicatilis</name>
    <name type="common">Marine rotifer</name>
    <name type="synonym">Brachionus muelleri</name>
    <dbReference type="NCBI Taxonomy" id="10195"/>
    <lineage>
        <taxon>Eukaryota</taxon>
        <taxon>Metazoa</taxon>
        <taxon>Spiralia</taxon>
        <taxon>Gnathifera</taxon>
        <taxon>Rotifera</taxon>
        <taxon>Eurotatoria</taxon>
        <taxon>Monogononta</taxon>
        <taxon>Pseudotrocha</taxon>
        <taxon>Ploima</taxon>
        <taxon>Brachionidae</taxon>
        <taxon>Brachionus</taxon>
    </lineage>
</organism>
<dbReference type="Proteomes" id="UP000276133">
    <property type="component" value="Unassembled WGS sequence"/>
</dbReference>
<dbReference type="EMBL" id="REGN01009733">
    <property type="protein sequence ID" value="RNA00470.1"/>
    <property type="molecule type" value="Genomic_DNA"/>
</dbReference>
<feature type="non-terminal residue" evidence="1">
    <location>
        <position position="1"/>
    </location>
</feature>
<protein>
    <submittedName>
        <fullName evidence="1">Uncharacterized protein</fullName>
    </submittedName>
</protein>
<gene>
    <name evidence="1" type="ORF">BpHYR1_018118</name>
</gene>
<accession>A0A3M7PN37</accession>
<dbReference type="AlphaFoldDB" id="A0A3M7PN37"/>
<reference evidence="1 2" key="1">
    <citation type="journal article" date="2018" name="Sci. Rep.">
        <title>Genomic signatures of local adaptation to the degree of environmental predictability in rotifers.</title>
        <authorList>
            <person name="Franch-Gras L."/>
            <person name="Hahn C."/>
            <person name="Garcia-Roger E.M."/>
            <person name="Carmona M.J."/>
            <person name="Serra M."/>
            <person name="Gomez A."/>
        </authorList>
    </citation>
    <scope>NUCLEOTIDE SEQUENCE [LARGE SCALE GENOMIC DNA]</scope>
    <source>
        <strain evidence="1">HYR1</strain>
    </source>
</reference>